<name>M3B769_SPHMS</name>
<dbReference type="InterPro" id="IPR045137">
    <property type="entry name" value="RBM26/27"/>
</dbReference>
<feature type="domain" description="RRM" evidence="7">
    <location>
        <begin position="306"/>
        <end position="378"/>
    </location>
</feature>
<keyword evidence="4" id="KW-0863">Zinc-finger</keyword>
<dbReference type="SMART" id="SM00356">
    <property type="entry name" value="ZnF_C3H1"/>
    <property type="match status" value="1"/>
</dbReference>
<feature type="coiled-coil region" evidence="5">
    <location>
        <begin position="405"/>
        <end position="487"/>
    </location>
</feature>
<sequence>MKFDDADSELLKAWIISKLEKSTEVDADGDVLADYVLALLTTDESDAIARSNCVDNLKDFLNDKTDAFVSELFAAIATRSFDPSTKQPPPPPKPPAKVTIPQTPAFNQGKKRGYHAPDRVDESRLPGNGTNGRPSKQARRGATSGRHGRGNYLRPAISPPPLSGLPAWDPANPMASFMAMATAMATGLLPPGMPAMPMLPSTPMKSGNRCRDYDTKGFCTRGAQCPYDHGTDAYVVPQDDQMVEYDDGSELLAGLVPTKNGMLAYSPLDWAGQNKQKSAASKKSRGRAKKRADFSLQGPNYDQSVTSIVVEQIPKEKFDEQTVRDFFGEFGAIEDVTMMPHKRLAIIRYDSFRSASAAYNSPKSIFDNRFVKVYWYDSPDCLPELPMTGFTDEIEMGDEEPAFDIEEVRTRQDEAQRRYEERQKVLEEARQKRLEIDAKIRELEAKKGQVADELARKQGLPAESEKTRQLREQLAKLEEEAKTLGIDPDAVTIGSADWSSASFYPRGRGGYRGRGRGRGGYRGGYRGSGWAGAAKSGAVLRLDNRPKTVSVAFTEGSFDDHHEVLRSWLLFNAAEHASLDRHPDKPQAALITFEERYQCEIFMSTTLTTDFPLHGRIELSWYTGPPVTHGLLPDTTKAEDASSSVSSSSVSEADDRVDYLHDVANDDERWG</sequence>
<keyword evidence="4" id="KW-0862">Zinc</keyword>
<organism evidence="9 10">
    <name type="scientific">Sphaerulina musiva (strain SO2202)</name>
    <name type="common">Poplar stem canker fungus</name>
    <name type="synonym">Septoria musiva</name>
    <dbReference type="NCBI Taxonomy" id="692275"/>
    <lineage>
        <taxon>Eukaryota</taxon>
        <taxon>Fungi</taxon>
        <taxon>Dikarya</taxon>
        <taxon>Ascomycota</taxon>
        <taxon>Pezizomycotina</taxon>
        <taxon>Dothideomycetes</taxon>
        <taxon>Dothideomycetidae</taxon>
        <taxon>Mycosphaerellales</taxon>
        <taxon>Mycosphaerellaceae</taxon>
        <taxon>Sphaerulina</taxon>
    </lineage>
</organism>
<dbReference type="CDD" id="cd12257">
    <property type="entry name" value="RRM1_RBM26_like"/>
    <property type="match status" value="1"/>
</dbReference>
<keyword evidence="5" id="KW-0175">Coiled coil</keyword>
<dbReference type="PROSITE" id="PS50102">
    <property type="entry name" value="RRM"/>
    <property type="match status" value="1"/>
</dbReference>
<evidence type="ECO:0000256" key="2">
    <source>
        <dbReference type="ARBA" id="ARBA00043866"/>
    </source>
</evidence>
<dbReference type="eggNOG" id="KOG2135">
    <property type="taxonomic scope" value="Eukaryota"/>
</dbReference>
<dbReference type="AlphaFoldDB" id="M3B769"/>
<dbReference type="InterPro" id="IPR012677">
    <property type="entry name" value="Nucleotide-bd_a/b_plait_sf"/>
</dbReference>
<feature type="compositionally biased region" description="Low complexity" evidence="6">
    <location>
        <begin position="642"/>
        <end position="651"/>
    </location>
</feature>
<feature type="compositionally biased region" description="Pro residues" evidence="6">
    <location>
        <begin position="86"/>
        <end position="95"/>
    </location>
</feature>
<keyword evidence="4" id="KW-0479">Metal-binding</keyword>
<dbReference type="HOGENOM" id="CLU_017928_1_0_1"/>
<protein>
    <submittedName>
        <fullName evidence="9">Uncharacterized protein</fullName>
    </submittedName>
</protein>
<evidence type="ECO:0000259" key="7">
    <source>
        <dbReference type="PROSITE" id="PS50102"/>
    </source>
</evidence>
<dbReference type="Pfam" id="PF00076">
    <property type="entry name" value="RRM_1"/>
    <property type="match status" value="1"/>
</dbReference>
<evidence type="ECO:0000256" key="3">
    <source>
        <dbReference type="PROSITE-ProRule" id="PRU00176"/>
    </source>
</evidence>
<feature type="zinc finger region" description="C3H1-type" evidence="4">
    <location>
        <begin position="204"/>
        <end position="232"/>
    </location>
</feature>
<dbReference type="InterPro" id="IPR000571">
    <property type="entry name" value="Znf_CCCH"/>
</dbReference>
<gene>
    <name evidence="9" type="ORF">SEPMUDRAFT_147508</name>
</gene>
<feature type="compositionally biased region" description="Basic and acidic residues" evidence="6">
    <location>
        <begin position="115"/>
        <end position="124"/>
    </location>
</feature>
<dbReference type="GO" id="GO:0003723">
    <property type="term" value="F:RNA binding"/>
    <property type="evidence" value="ECO:0007669"/>
    <property type="project" value="UniProtKB-UniRule"/>
</dbReference>
<dbReference type="OMA" id="ITYDSHA"/>
<dbReference type="InterPro" id="IPR002483">
    <property type="entry name" value="PWI_dom"/>
</dbReference>
<evidence type="ECO:0000259" key="8">
    <source>
        <dbReference type="PROSITE" id="PS50103"/>
    </source>
</evidence>
<dbReference type="SUPFAM" id="SSF54928">
    <property type="entry name" value="RNA-binding domain, RBD"/>
    <property type="match status" value="1"/>
</dbReference>
<dbReference type="Proteomes" id="UP000016931">
    <property type="component" value="Unassembled WGS sequence"/>
</dbReference>
<dbReference type="GeneID" id="27901480"/>
<evidence type="ECO:0000256" key="4">
    <source>
        <dbReference type="PROSITE-ProRule" id="PRU00723"/>
    </source>
</evidence>
<dbReference type="SMART" id="SM00360">
    <property type="entry name" value="RRM"/>
    <property type="match status" value="1"/>
</dbReference>
<dbReference type="PROSITE" id="PS50103">
    <property type="entry name" value="ZF_C3H1"/>
    <property type="match status" value="1"/>
</dbReference>
<dbReference type="Pfam" id="PF01480">
    <property type="entry name" value="PWI"/>
    <property type="match status" value="1"/>
</dbReference>
<evidence type="ECO:0000256" key="1">
    <source>
        <dbReference type="ARBA" id="ARBA00022884"/>
    </source>
</evidence>
<keyword evidence="10" id="KW-1185">Reference proteome</keyword>
<reference evidence="9 10" key="1">
    <citation type="journal article" date="2012" name="PLoS Pathog.">
        <title>Diverse lifestyles and strategies of plant pathogenesis encoded in the genomes of eighteen Dothideomycetes fungi.</title>
        <authorList>
            <person name="Ohm R.A."/>
            <person name="Feau N."/>
            <person name="Henrissat B."/>
            <person name="Schoch C.L."/>
            <person name="Horwitz B.A."/>
            <person name="Barry K.W."/>
            <person name="Condon B.J."/>
            <person name="Copeland A.C."/>
            <person name="Dhillon B."/>
            <person name="Glaser F."/>
            <person name="Hesse C.N."/>
            <person name="Kosti I."/>
            <person name="LaButti K."/>
            <person name="Lindquist E.A."/>
            <person name="Lucas S."/>
            <person name="Salamov A.A."/>
            <person name="Bradshaw R.E."/>
            <person name="Ciuffetti L."/>
            <person name="Hamelin R.C."/>
            <person name="Kema G.H.J."/>
            <person name="Lawrence C."/>
            <person name="Scott J.A."/>
            <person name="Spatafora J.W."/>
            <person name="Turgeon B.G."/>
            <person name="de Wit P.J.G.M."/>
            <person name="Zhong S."/>
            <person name="Goodwin S.B."/>
            <person name="Grigoriev I.V."/>
        </authorList>
    </citation>
    <scope>NUCLEOTIDE SEQUENCE [LARGE SCALE GENOMIC DNA]</scope>
    <source>
        <strain evidence="9 10">SO2202</strain>
    </source>
</reference>
<comment type="function">
    <text evidence="2">May be involved in the turnover of nuclear polyadenylated (pA+) RNA.</text>
</comment>
<feature type="region of interest" description="Disordered" evidence="6">
    <location>
        <begin position="80"/>
        <end position="158"/>
    </location>
</feature>
<dbReference type="OrthoDB" id="443401at2759"/>
<dbReference type="EMBL" id="KB456261">
    <property type="protein sequence ID" value="EMF15697.1"/>
    <property type="molecule type" value="Genomic_DNA"/>
</dbReference>
<evidence type="ECO:0000313" key="10">
    <source>
        <dbReference type="Proteomes" id="UP000016931"/>
    </source>
</evidence>
<proteinExistence type="predicted"/>
<dbReference type="GO" id="GO:0005634">
    <property type="term" value="C:nucleus"/>
    <property type="evidence" value="ECO:0007669"/>
    <property type="project" value="TreeGrafter"/>
</dbReference>
<feature type="domain" description="C3H1-type" evidence="8">
    <location>
        <begin position="204"/>
        <end position="232"/>
    </location>
</feature>
<accession>M3B769</accession>
<dbReference type="Gene3D" id="1.20.1390.10">
    <property type="entry name" value="PWI domain"/>
    <property type="match status" value="1"/>
</dbReference>
<dbReference type="RefSeq" id="XP_016763818.1">
    <property type="nucleotide sequence ID" value="XM_016904343.1"/>
</dbReference>
<evidence type="ECO:0000256" key="6">
    <source>
        <dbReference type="SAM" id="MobiDB-lite"/>
    </source>
</evidence>
<dbReference type="PANTHER" id="PTHR14398">
    <property type="entry name" value="RNA RECOGNITION RRM/RNP DOMAIN"/>
    <property type="match status" value="1"/>
</dbReference>
<evidence type="ECO:0000256" key="5">
    <source>
        <dbReference type="SAM" id="Coils"/>
    </source>
</evidence>
<keyword evidence="1 3" id="KW-0694">RNA-binding</keyword>
<dbReference type="InterPro" id="IPR000504">
    <property type="entry name" value="RRM_dom"/>
</dbReference>
<feature type="region of interest" description="Disordered" evidence="6">
    <location>
        <begin position="632"/>
        <end position="658"/>
    </location>
</feature>
<dbReference type="InterPro" id="IPR035979">
    <property type="entry name" value="RBD_domain_sf"/>
</dbReference>
<dbReference type="PANTHER" id="PTHR14398:SF0">
    <property type="entry name" value="ZINC FINGER PROTEIN SWM"/>
    <property type="match status" value="1"/>
</dbReference>
<dbReference type="Gene3D" id="3.30.70.330">
    <property type="match status" value="1"/>
</dbReference>
<evidence type="ECO:0000313" key="9">
    <source>
        <dbReference type="EMBL" id="EMF15697.1"/>
    </source>
</evidence>
<dbReference type="STRING" id="692275.M3B769"/>
<dbReference type="Pfam" id="PF00642">
    <property type="entry name" value="zf-CCCH"/>
    <property type="match status" value="1"/>
</dbReference>
<dbReference type="GO" id="GO:0008270">
    <property type="term" value="F:zinc ion binding"/>
    <property type="evidence" value="ECO:0007669"/>
    <property type="project" value="UniProtKB-KW"/>
</dbReference>